<evidence type="ECO:0000313" key="3">
    <source>
        <dbReference type="EMBL" id="MDP5274300.1"/>
    </source>
</evidence>
<dbReference type="Proteomes" id="UP001231941">
    <property type="component" value="Unassembled WGS sequence"/>
</dbReference>
<reference evidence="3 4" key="1">
    <citation type="submission" date="2023-08" db="EMBL/GenBank/DDBJ databases">
        <authorList>
            <person name="Park J.-S."/>
        </authorList>
    </citation>
    <scope>NUCLEOTIDE SEQUENCE [LARGE SCALE GENOMIC DNA]</scope>
    <source>
        <strain evidence="3 4">2205SS18-9</strain>
    </source>
</reference>
<comment type="caution">
    <text evidence="3">The sequence shown here is derived from an EMBL/GenBank/DDBJ whole genome shotgun (WGS) entry which is preliminary data.</text>
</comment>
<dbReference type="InterPro" id="IPR050921">
    <property type="entry name" value="T4SS_GSP_E_ATPase"/>
</dbReference>
<dbReference type="NCBIfam" id="TIGR01420">
    <property type="entry name" value="pilT_fam"/>
    <property type="match status" value="1"/>
</dbReference>
<feature type="domain" description="Bacterial type II secretion system protein E" evidence="2">
    <location>
        <begin position="195"/>
        <end position="209"/>
    </location>
</feature>
<dbReference type="PANTHER" id="PTHR30486:SF16">
    <property type="entry name" value="TWITCHING MOTILITY PROTEIN PILT"/>
    <property type="match status" value="1"/>
</dbReference>
<dbReference type="SUPFAM" id="SSF52540">
    <property type="entry name" value="P-loop containing nucleoside triphosphate hydrolases"/>
    <property type="match status" value="1"/>
</dbReference>
<sequence length="353" mass="38945">MKREFEVLLKNAFESGASDLHLSVRSPPIMRVNGVLKPLDTSLLEPSQTEAFAKSILTKTLYVSFEQNGEVDFSISVPGISRFRVNVYRQRNSVSIAARIVPTTIPSLEELDLPLVLSDLSKKNHGLVLVTGPTGSGKSTTLAAMINYINQNERKHIITLEDPIEYLHSHGKSIIDQREIGSDTMNFTTGLRAALRQDPDVLLVGEMRDPETISTAITAAETGHLVLATLHTIDAMQTIDRIVDSFPGSQQAQIRIQLSLVLEGVVSQRLLTNKSGQGRICATEVLMNTHAVANLIRNEKVHQLKSIMQTNAMLGMHTMEMSLKELLRKNQIDEKTAKTYLSEGTGQDASIHL</sequence>
<dbReference type="Gene3D" id="3.40.50.300">
    <property type="entry name" value="P-loop containing nucleotide triphosphate hydrolases"/>
    <property type="match status" value="1"/>
</dbReference>
<dbReference type="InterPro" id="IPR001482">
    <property type="entry name" value="T2SS/T4SS_dom"/>
</dbReference>
<name>A0ABT9IY62_9BACL</name>
<evidence type="ECO:0000259" key="2">
    <source>
        <dbReference type="PROSITE" id="PS00662"/>
    </source>
</evidence>
<organism evidence="3 4">
    <name type="scientific">Chengkuizengella axinellae</name>
    <dbReference type="NCBI Taxonomy" id="3064388"/>
    <lineage>
        <taxon>Bacteria</taxon>
        <taxon>Bacillati</taxon>
        <taxon>Bacillota</taxon>
        <taxon>Bacilli</taxon>
        <taxon>Bacillales</taxon>
        <taxon>Paenibacillaceae</taxon>
        <taxon>Chengkuizengella</taxon>
    </lineage>
</organism>
<evidence type="ECO:0000256" key="1">
    <source>
        <dbReference type="ARBA" id="ARBA00006611"/>
    </source>
</evidence>
<comment type="similarity">
    <text evidence="1">Belongs to the GSP E family.</text>
</comment>
<dbReference type="SMART" id="SM00382">
    <property type="entry name" value="AAA"/>
    <property type="match status" value="1"/>
</dbReference>
<proteinExistence type="inferred from homology"/>
<evidence type="ECO:0000313" key="4">
    <source>
        <dbReference type="Proteomes" id="UP001231941"/>
    </source>
</evidence>
<gene>
    <name evidence="3" type="ORF">Q5Y73_09280</name>
</gene>
<dbReference type="RefSeq" id="WP_305991642.1">
    <property type="nucleotide sequence ID" value="NZ_JAVAMP010000002.1"/>
</dbReference>
<dbReference type="InterPro" id="IPR006321">
    <property type="entry name" value="PilT/PilU"/>
</dbReference>
<protein>
    <submittedName>
        <fullName evidence="3">Type IV pilus twitching motility protein PilT</fullName>
    </submittedName>
</protein>
<accession>A0ABT9IY62</accession>
<dbReference type="PROSITE" id="PS00662">
    <property type="entry name" value="T2SP_E"/>
    <property type="match status" value="1"/>
</dbReference>
<dbReference type="Gene3D" id="3.30.450.90">
    <property type="match status" value="1"/>
</dbReference>
<dbReference type="PANTHER" id="PTHR30486">
    <property type="entry name" value="TWITCHING MOTILITY PROTEIN PILT"/>
    <property type="match status" value="1"/>
</dbReference>
<dbReference type="Pfam" id="PF00437">
    <property type="entry name" value="T2SSE"/>
    <property type="match status" value="1"/>
</dbReference>
<keyword evidence="4" id="KW-1185">Reference proteome</keyword>
<dbReference type="InterPro" id="IPR003593">
    <property type="entry name" value="AAA+_ATPase"/>
</dbReference>
<dbReference type="EMBL" id="JAVAMP010000002">
    <property type="protein sequence ID" value="MDP5274300.1"/>
    <property type="molecule type" value="Genomic_DNA"/>
</dbReference>
<dbReference type="CDD" id="cd01131">
    <property type="entry name" value="PilT"/>
    <property type="match status" value="1"/>
</dbReference>
<dbReference type="InterPro" id="IPR027417">
    <property type="entry name" value="P-loop_NTPase"/>
</dbReference>